<gene>
    <name evidence="2" type="ORF">ATI53_102558</name>
</gene>
<proteinExistence type="predicted"/>
<dbReference type="RefSeq" id="WP_009506023.1">
    <property type="nucleotide sequence ID" value="NZ_LIGK01000033.1"/>
</dbReference>
<protein>
    <recommendedName>
        <fullName evidence="4">Chalcone isomerase-like protein</fullName>
    </recommendedName>
</protein>
<feature type="chain" id="PRO_5016450184" description="Chalcone isomerase-like protein" evidence="1">
    <location>
        <begin position="26"/>
        <end position="173"/>
    </location>
</feature>
<reference evidence="2 3" key="1">
    <citation type="submission" date="2018-06" db="EMBL/GenBank/DDBJ databases">
        <title>Genomic Encyclopedia of Archaeal and Bacterial Type Strains, Phase II (KMG-II): from individual species to whole genera.</title>
        <authorList>
            <person name="Goeker M."/>
        </authorList>
    </citation>
    <scope>NUCLEOTIDE SEQUENCE [LARGE SCALE GENOMIC DNA]</scope>
    <source>
        <strain evidence="2 3">DSM 22011</strain>
    </source>
</reference>
<accession>A0A327Y515</accession>
<dbReference type="Proteomes" id="UP000249165">
    <property type="component" value="Unassembled WGS sequence"/>
</dbReference>
<dbReference type="EMBL" id="QLMG01000025">
    <property type="protein sequence ID" value="RAK15156.1"/>
    <property type="molecule type" value="Genomic_DNA"/>
</dbReference>
<evidence type="ECO:0000313" key="3">
    <source>
        <dbReference type="Proteomes" id="UP000249165"/>
    </source>
</evidence>
<keyword evidence="3" id="KW-1185">Reference proteome</keyword>
<name>A0A327Y515_9RHOB</name>
<organism evidence="2 3">
    <name type="scientific">Salipiger aestuarii</name>
    <dbReference type="NCBI Taxonomy" id="568098"/>
    <lineage>
        <taxon>Bacteria</taxon>
        <taxon>Pseudomonadati</taxon>
        <taxon>Pseudomonadota</taxon>
        <taxon>Alphaproteobacteria</taxon>
        <taxon>Rhodobacterales</taxon>
        <taxon>Roseobacteraceae</taxon>
        <taxon>Salipiger</taxon>
    </lineage>
</organism>
<keyword evidence="1" id="KW-0732">Signal</keyword>
<comment type="caution">
    <text evidence="2">The sequence shown here is derived from an EMBL/GenBank/DDBJ whole genome shotgun (WGS) entry which is preliminary data.</text>
</comment>
<evidence type="ECO:0008006" key="4">
    <source>
        <dbReference type="Google" id="ProtNLM"/>
    </source>
</evidence>
<feature type="signal peptide" evidence="1">
    <location>
        <begin position="1"/>
        <end position="25"/>
    </location>
</feature>
<dbReference type="AlphaFoldDB" id="A0A327Y515"/>
<evidence type="ECO:0000313" key="2">
    <source>
        <dbReference type="EMBL" id="RAK15156.1"/>
    </source>
</evidence>
<evidence type="ECO:0000256" key="1">
    <source>
        <dbReference type="SAM" id="SignalP"/>
    </source>
</evidence>
<sequence>MSRVAARRLSFWAGAVCAVWGGTLAADCPAPTLSSDTSVVLFLDITGEGAPRTPPLVAVHANGAVTVRTDLEQRQDRLSAQAFSDLLTFVTDQGFARLDAGALGAALGGLPVADAQVSYIGLDLPGCANLVAVEGSVMKMFTHPENAALAAFRRVEVRLLDTLAAVQTGAPLP</sequence>